<keyword evidence="4" id="KW-1185">Reference proteome</keyword>
<feature type="region of interest" description="Disordered" evidence="1">
    <location>
        <begin position="1"/>
        <end position="59"/>
    </location>
</feature>
<feature type="domain" description="C2H2-type" evidence="2">
    <location>
        <begin position="326"/>
        <end position="347"/>
    </location>
</feature>
<evidence type="ECO:0000256" key="1">
    <source>
        <dbReference type="SAM" id="MobiDB-lite"/>
    </source>
</evidence>
<dbReference type="OrthoDB" id="10031901at2759"/>
<evidence type="ECO:0000313" key="4">
    <source>
        <dbReference type="Proteomes" id="UP000192247"/>
    </source>
</evidence>
<dbReference type="InterPro" id="IPR052797">
    <property type="entry name" value="RegFact_GeneExpr_CellDeath"/>
</dbReference>
<evidence type="ECO:0000313" key="3">
    <source>
        <dbReference type="EMBL" id="OQR68137.1"/>
    </source>
</evidence>
<evidence type="ECO:0000259" key="2">
    <source>
        <dbReference type="PROSITE" id="PS00028"/>
    </source>
</evidence>
<accession>A0A1V9X3R8</accession>
<gene>
    <name evidence="3" type="ORF">BIW11_13100</name>
</gene>
<comment type="caution">
    <text evidence="3">The sequence shown here is derived from an EMBL/GenBank/DDBJ whole genome shotgun (WGS) entry which is preliminary data.</text>
</comment>
<dbReference type="AlphaFoldDB" id="A0A1V9X3R8"/>
<feature type="compositionally biased region" description="Polar residues" evidence="1">
    <location>
        <begin position="41"/>
        <end position="55"/>
    </location>
</feature>
<dbReference type="InParanoid" id="A0A1V9X3R8"/>
<sequence>MRSKQVFVSPPTPAADAPETSQQTPLEARRPGILTRKRSLNKTNAGVASSASQAMPSPRRTQAILPAKSVGNANAASRRAIVSLQQTGSCKEGVSRRDSQALGSAKSSSRERTAEVGQTLYMTTQSSLAETLKPGEPTTTTVLIPVMLVSSDGGKFGEAQKTVVVHVEQVKDDAENVNGEHEEEAIVNLGGISNASTHLDGETAAVSHDGTSTSAGVVVAGEMFFDGQHVAKTSGVAVSPLGRPTLATPVCRWYDDRLFVDNLQCLLCGQSMAAPRLAEHLPAVHGYRLPEVGRAAFLKYIRTKKVPIAIMPGRARMSGREGVGACPHCPQYFLKRLDLLAHLHEKHGQEFVLFDYEFESSSQFEKWLEFVTVEFMTGYSRYRTNVNAAGIRSQMYLCRMESKPVCKATTYKTDRRARNRAKTTYCTAHLQVRFLEGGRLHVKGSPTHINHPVDLFNAYRSLDDVPFDALPGYVNINSKASAAMHARTIEFCEKVLVRTQNLYELLHASPAPTDCNITRQLHGKLQLLSVMLAGYKFRAITIHEEPSAEGLIIQ</sequence>
<dbReference type="PROSITE" id="PS00028">
    <property type="entry name" value="ZINC_FINGER_C2H2_1"/>
    <property type="match status" value="1"/>
</dbReference>
<name>A0A1V9X3R8_9ACAR</name>
<protein>
    <recommendedName>
        <fullName evidence="2">C2H2-type domain-containing protein</fullName>
    </recommendedName>
</protein>
<dbReference type="PANTHER" id="PTHR33936">
    <property type="entry name" value="PROTEIN CBG17840"/>
    <property type="match status" value="1"/>
</dbReference>
<proteinExistence type="predicted"/>
<dbReference type="Proteomes" id="UP000192247">
    <property type="component" value="Unassembled WGS sequence"/>
</dbReference>
<dbReference type="EMBL" id="MNPL01025824">
    <property type="protein sequence ID" value="OQR68137.1"/>
    <property type="molecule type" value="Genomic_DNA"/>
</dbReference>
<feature type="region of interest" description="Disordered" evidence="1">
    <location>
        <begin position="86"/>
        <end position="117"/>
    </location>
</feature>
<dbReference type="PANTHER" id="PTHR33936:SF24">
    <property type="entry name" value="C2H2-TYPE DOMAIN-CONTAINING PROTEIN"/>
    <property type="match status" value="1"/>
</dbReference>
<reference evidence="3 4" key="1">
    <citation type="journal article" date="2017" name="Gigascience">
        <title>Draft genome of the honey bee ectoparasitic mite, Tropilaelaps mercedesae, is shaped by the parasitic life history.</title>
        <authorList>
            <person name="Dong X."/>
            <person name="Armstrong S.D."/>
            <person name="Xia D."/>
            <person name="Makepeace B.L."/>
            <person name="Darby A.C."/>
            <person name="Kadowaki T."/>
        </authorList>
    </citation>
    <scope>NUCLEOTIDE SEQUENCE [LARGE SCALE GENOMIC DNA]</scope>
    <source>
        <strain evidence="3">Wuxi-XJTLU</strain>
    </source>
</reference>
<dbReference type="InterPro" id="IPR013087">
    <property type="entry name" value="Znf_C2H2_type"/>
</dbReference>
<organism evidence="3 4">
    <name type="scientific">Tropilaelaps mercedesae</name>
    <dbReference type="NCBI Taxonomy" id="418985"/>
    <lineage>
        <taxon>Eukaryota</taxon>
        <taxon>Metazoa</taxon>
        <taxon>Ecdysozoa</taxon>
        <taxon>Arthropoda</taxon>
        <taxon>Chelicerata</taxon>
        <taxon>Arachnida</taxon>
        <taxon>Acari</taxon>
        <taxon>Parasitiformes</taxon>
        <taxon>Mesostigmata</taxon>
        <taxon>Gamasina</taxon>
        <taxon>Dermanyssoidea</taxon>
        <taxon>Laelapidae</taxon>
        <taxon>Tropilaelaps</taxon>
    </lineage>
</organism>